<accession>A0A5P2G0F1</accession>
<dbReference type="RefSeq" id="WP_131330230.1">
    <property type="nucleotide sequence ID" value="NZ_CP044016.1"/>
</dbReference>
<organism evidence="1 2">
    <name type="scientific">Rhizosphaericola mali</name>
    <dbReference type="NCBI Taxonomy" id="2545455"/>
    <lineage>
        <taxon>Bacteria</taxon>
        <taxon>Pseudomonadati</taxon>
        <taxon>Bacteroidota</taxon>
        <taxon>Chitinophagia</taxon>
        <taxon>Chitinophagales</taxon>
        <taxon>Chitinophagaceae</taxon>
        <taxon>Rhizosphaericola</taxon>
    </lineage>
</organism>
<evidence type="ECO:0000313" key="2">
    <source>
        <dbReference type="Proteomes" id="UP000292424"/>
    </source>
</evidence>
<keyword evidence="2" id="KW-1185">Reference proteome</keyword>
<proteinExistence type="predicted"/>
<dbReference type="OrthoDB" id="711735at2"/>
<dbReference type="EMBL" id="CP044016">
    <property type="protein sequence ID" value="QES89284.1"/>
    <property type="molecule type" value="Genomic_DNA"/>
</dbReference>
<protein>
    <submittedName>
        <fullName evidence="1">Uncharacterized protein</fullName>
    </submittedName>
</protein>
<name>A0A5P2G0F1_9BACT</name>
<dbReference type="Proteomes" id="UP000292424">
    <property type="component" value="Chromosome"/>
</dbReference>
<dbReference type="AlphaFoldDB" id="A0A5P2G0F1"/>
<dbReference type="KEGG" id="arac:E0W69_011625"/>
<gene>
    <name evidence="1" type="ORF">E0W69_011625</name>
</gene>
<reference evidence="1 2" key="1">
    <citation type="submission" date="2019-09" db="EMBL/GenBank/DDBJ databases">
        <title>Complete genome sequence of Arachidicoccus sp. B3-10 isolated from apple orchard soil.</title>
        <authorList>
            <person name="Kim H.S."/>
            <person name="Han K.-I."/>
            <person name="Suh M.K."/>
            <person name="Lee K.C."/>
            <person name="Eom M.K."/>
            <person name="Kim J.-S."/>
            <person name="Kang S.W."/>
            <person name="Sin Y."/>
            <person name="Lee J.-S."/>
        </authorList>
    </citation>
    <scope>NUCLEOTIDE SEQUENCE [LARGE SCALE GENOMIC DNA]</scope>
    <source>
        <strain evidence="1 2">B3-10</strain>
    </source>
</reference>
<evidence type="ECO:0000313" key="1">
    <source>
        <dbReference type="EMBL" id="QES89284.1"/>
    </source>
</evidence>
<sequence>MWQNQLGKLFTSDLISSEKDFQKAKQFLIEKIDFLIQHNFPELVQILYKMDISENKLKSLLNESPEINPSLIIANQLIARQIEKNKNFEYYTQQFSQKNSDEEKW</sequence>